<feature type="region of interest" description="Disordered" evidence="1">
    <location>
        <begin position="65"/>
        <end position="86"/>
    </location>
</feature>
<evidence type="ECO:0000256" key="1">
    <source>
        <dbReference type="SAM" id="MobiDB-lite"/>
    </source>
</evidence>
<reference evidence="2" key="1">
    <citation type="submission" date="2020-04" db="EMBL/GenBank/DDBJ databases">
        <authorList>
            <person name="Alioto T."/>
            <person name="Alioto T."/>
            <person name="Gomez Garrido J."/>
        </authorList>
    </citation>
    <scope>NUCLEOTIDE SEQUENCE</scope>
    <source>
        <strain evidence="2">A484AB</strain>
    </source>
</reference>
<dbReference type="AlphaFoldDB" id="A0A7D9HG02"/>
<protein>
    <submittedName>
        <fullName evidence="2">Uncharacterized protein</fullName>
    </submittedName>
</protein>
<accession>A0A7D9HG02</accession>
<gene>
    <name evidence="2" type="ORF">PACLA_8A073939</name>
</gene>
<organism evidence="2 3">
    <name type="scientific">Paramuricea clavata</name>
    <name type="common">Red gorgonian</name>
    <name type="synonym">Violescent sea-whip</name>
    <dbReference type="NCBI Taxonomy" id="317549"/>
    <lineage>
        <taxon>Eukaryota</taxon>
        <taxon>Metazoa</taxon>
        <taxon>Cnidaria</taxon>
        <taxon>Anthozoa</taxon>
        <taxon>Octocorallia</taxon>
        <taxon>Malacalcyonacea</taxon>
        <taxon>Plexauridae</taxon>
        <taxon>Paramuricea</taxon>
    </lineage>
</organism>
<name>A0A7D9HG02_PARCT</name>
<evidence type="ECO:0000313" key="2">
    <source>
        <dbReference type="EMBL" id="CAB3982240.1"/>
    </source>
</evidence>
<dbReference type="EMBL" id="CACRXK020000481">
    <property type="protein sequence ID" value="CAB3982240.1"/>
    <property type="molecule type" value="Genomic_DNA"/>
</dbReference>
<proteinExistence type="predicted"/>
<evidence type="ECO:0000313" key="3">
    <source>
        <dbReference type="Proteomes" id="UP001152795"/>
    </source>
</evidence>
<sequence length="347" mass="39372">MADDKYIEKLSVSDIFKNLLSCSDEQSILEKTIHVYDAKELQTGWQTVICNVKYIACPTGERRAEQASPSVKSESSKKRNKKVKATEEHENDYKYDKCKSLGVLSYDVPSWRTIIDPETCTYIQRPHPCLYFTATAGVGDLRRLTFVDPAGVLDQHLGGFVQRQRARNGFQTGFGRLNNALLQNDSNVEINVKHYNRLQMPLNHLKPLVEEKSEFWPDNLVTTSEPKPQILKPLPITSWKGNLQTSSITLTTKNLPPVLLPNKCSTIDRKTGRIHRDILHSQKIKLAPFKPPVTPVKYVQPNRKQKQKLNWLPITTTSACLSRNTGQSEVAKPAWSKMVVLSHDPIN</sequence>
<comment type="caution">
    <text evidence="2">The sequence shown here is derived from an EMBL/GenBank/DDBJ whole genome shotgun (WGS) entry which is preliminary data.</text>
</comment>
<dbReference type="Proteomes" id="UP001152795">
    <property type="component" value="Unassembled WGS sequence"/>
</dbReference>
<dbReference type="OrthoDB" id="5975501at2759"/>
<keyword evidence="3" id="KW-1185">Reference proteome</keyword>